<dbReference type="OrthoDB" id="10249065at2759"/>
<feature type="domain" description="Sof1-like protein" evidence="11">
    <location>
        <begin position="404"/>
        <end position="502"/>
    </location>
</feature>
<feature type="compositionally biased region" description="Gly residues" evidence="10">
    <location>
        <begin position="433"/>
        <end position="448"/>
    </location>
</feature>
<sequence length="507" mass="55803">MKIKTLSRSLDSHAPASIGAPAPVSRNLDPSLHPFSQAREYTRALNAVKVERMFAKPFVAALEGHGDGVYVVEMDPERGNIVASGAGDGEIRLWNLPTRSLLQSIPRAHDSVIQSLCISPLTFSPSPSGLGTKRLLSCGTDRTIKLWDANPDNGRMEVPEEGNDEDGTLGWLKEKEVDRTEPLLTWHSKTSFNSLTHHASSPIFASSSNVIQLWDLSRGQSSSSSSSTSAALQTLKWGSTTSDEAEAINVVKYNQSEPELLLASGSSRSLNLYDTRSSSAIGGVKMKMRSNDLAWNPIEPTVFAVASEDQNIYTFDMRNLSSATQIYKDHVSAVMSVSYSPTGQELVSGGYDRTVRLWNVGRGNHSRDVYHAARMQRVFSTKFTLDARFVLTGSDDGNLRLWKSRASEKLGILSGKELKANEYRQALKKKYGGEGPGSSRNGGAGIGDIGKISRQRRVPKAIRSAQTLKREMLEAERVKEDRRRKHTRKGLEKPKAARKDMILGKRE</sequence>
<evidence type="ECO:0000256" key="6">
    <source>
        <dbReference type="ARBA" id="ARBA00023242"/>
    </source>
</evidence>
<feature type="region of interest" description="Disordered" evidence="10">
    <location>
        <begin position="429"/>
        <end position="507"/>
    </location>
</feature>
<name>A0A316U8W1_9BASI</name>
<evidence type="ECO:0000256" key="9">
    <source>
        <dbReference type="PROSITE-ProRule" id="PRU00221"/>
    </source>
</evidence>
<keyword evidence="7" id="KW-0687">Ribonucleoprotein</keyword>
<feature type="repeat" description="WD" evidence="9">
    <location>
        <begin position="62"/>
        <end position="104"/>
    </location>
</feature>
<proteinExistence type="inferred from homology"/>
<dbReference type="InterPro" id="IPR019775">
    <property type="entry name" value="WD40_repeat_CS"/>
</dbReference>
<gene>
    <name evidence="12" type="ORF">BCV69DRAFT_199893</name>
</gene>
<feature type="compositionally biased region" description="Basic and acidic residues" evidence="10">
    <location>
        <begin position="489"/>
        <end position="507"/>
    </location>
</feature>
<dbReference type="STRING" id="1684307.A0A316U8W1"/>
<dbReference type="PROSITE" id="PS50082">
    <property type="entry name" value="WD_REPEATS_2"/>
    <property type="match status" value="3"/>
</dbReference>
<evidence type="ECO:0000256" key="10">
    <source>
        <dbReference type="SAM" id="MobiDB-lite"/>
    </source>
</evidence>
<dbReference type="InterPro" id="IPR015943">
    <property type="entry name" value="WD40/YVTN_repeat-like_dom_sf"/>
</dbReference>
<keyword evidence="13" id="KW-1185">Reference proteome</keyword>
<dbReference type="Proteomes" id="UP000245942">
    <property type="component" value="Unassembled WGS sequence"/>
</dbReference>
<keyword evidence="5" id="KW-0677">Repeat</keyword>
<keyword evidence="4 9" id="KW-0853">WD repeat</keyword>
<comment type="similarity">
    <text evidence="2">Belongs to the WD repeat DCAF13/WDSOF1 family.</text>
</comment>
<reference evidence="12 13" key="1">
    <citation type="journal article" date="2018" name="Mol. Biol. Evol.">
        <title>Broad Genomic Sampling Reveals a Smut Pathogenic Ancestry of the Fungal Clade Ustilaginomycotina.</title>
        <authorList>
            <person name="Kijpornyongpan T."/>
            <person name="Mondo S.J."/>
            <person name="Barry K."/>
            <person name="Sandor L."/>
            <person name="Lee J."/>
            <person name="Lipzen A."/>
            <person name="Pangilinan J."/>
            <person name="LaButti K."/>
            <person name="Hainaut M."/>
            <person name="Henrissat B."/>
            <person name="Grigoriev I.V."/>
            <person name="Spatafora J.W."/>
            <person name="Aime M.C."/>
        </authorList>
    </citation>
    <scope>NUCLEOTIDE SEQUENCE [LARGE SCALE GENOMIC DNA]</scope>
    <source>
        <strain evidence="12 13">MCA 4718</strain>
    </source>
</reference>
<evidence type="ECO:0000256" key="4">
    <source>
        <dbReference type="ARBA" id="ARBA00022574"/>
    </source>
</evidence>
<comment type="subcellular location">
    <subcellularLocation>
        <location evidence="1">Nucleus</location>
        <location evidence="1">Nucleolus</location>
    </subcellularLocation>
</comment>
<feature type="compositionally biased region" description="Basic and acidic residues" evidence="10">
    <location>
        <begin position="468"/>
        <end position="481"/>
    </location>
</feature>
<dbReference type="InterPro" id="IPR007287">
    <property type="entry name" value="Sof1"/>
</dbReference>
<dbReference type="UniPathway" id="UPA00143"/>
<feature type="region of interest" description="Disordered" evidence="10">
    <location>
        <begin position="149"/>
        <end position="168"/>
    </location>
</feature>
<dbReference type="Gene3D" id="2.130.10.10">
    <property type="entry name" value="YVTN repeat-like/Quinoprotein amine dehydrogenase"/>
    <property type="match status" value="2"/>
</dbReference>
<evidence type="ECO:0000256" key="7">
    <source>
        <dbReference type="ARBA" id="ARBA00023274"/>
    </source>
</evidence>
<dbReference type="RefSeq" id="XP_025347973.1">
    <property type="nucleotide sequence ID" value="XM_025489674.1"/>
</dbReference>
<evidence type="ECO:0000313" key="13">
    <source>
        <dbReference type="Proteomes" id="UP000245942"/>
    </source>
</evidence>
<dbReference type="InterPro" id="IPR020472">
    <property type="entry name" value="WD40_PAC1"/>
</dbReference>
<evidence type="ECO:0000256" key="3">
    <source>
        <dbReference type="ARBA" id="ARBA00021762"/>
    </source>
</evidence>
<dbReference type="Pfam" id="PF04158">
    <property type="entry name" value="Sof1"/>
    <property type="match status" value="1"/>
</dbReference>
<dbReference type="GO" id="GO:0000462">
    <property type="term" value="P:maturation of SSU-rRNA from tricistronic rRNA transcript (SSU-rRNA, 5.8S rRNA, LSU-rRNA)"/>
    <property type="evidence" value="ECO:0007669"/>
    <property type="project" value="TreeGrafter"/>
</dbReference>
<evidence type="ECO:0000256" key="2">
    <source>
        <dbReference type="ARBA" id="ARBA00005649"/>
    </source>
</evidence>
<evidence type="ECO:0000256" key="5">
    <source>
        <dbReference type="ARBA" id="ARBA00022737"/>
    </source>
</evidence>
<dbReference type="InterPro" id="IPR036322">
    <property type="entry name" value="WD40_repeat_dom_sf"/>
</dbReference>
<feature type="region of interest" description="Disordered" evidence="10">
    <location>
        <begin position="1"/>
        <end position="25"/>
    </location>
</feature>
<keyword evidence="6" id="KW-0539">Nucleus</keyword>
<dbReference type="PROSITE" id="PS00678">
    <property type="entry name" value="WD_REPEATS_1"/>
    <property type="match status" value="2"/>
</dbReference>
<feature type="repeat" description="WD" evidence="9">
    <location>
        <begin position="371"/>
        <end position="412"/>
    </location>
</feature>
<dbReference type="InterPro" id="IPR001680">
    <property type="entry name" value="WD40_rpt"/>
</dbReference>
<dbReference type="AlphaFoldDB" id="A0A316U8W1"/>
<dbReference type="GO" id="GO:0032040">
    <property type="term" value="C:small-subunit processome"/>
    <property type="evidence" value="ECO:0007669"/>
    <property type="project" value="TreeGrafter"/>
</dbReference>
<dbReference type="SMART" id="SM00320">
    <property type="entry name" value="WD40"/>
    <property type="match status" value="7"/>
</dbReference>
<accession>A0A316U8W1</accession>
<evidence type="ECO:0000256" key="8">
    <source>
        <dbReference type="ARBA" id="ARBA00032239"/>
    </source>
</evidence>
<evidence type="ECO:0000313" key="12">
    <source>
        <dbReference type="EMBL" id="PWN20813.1"/>
    </source>
</evidence>
<protein>
    <recommendedName>
        <fullName evidence="3">DDB1- and CUL4-associated factor 13</fullName>
    </recommendedName>
    <alternativeName>
        <fullName evidence="8">WD repeat and SOF domain-containing protein 1</fullName>
    </alternativeName>
</protein>
<dbReference type="GO" id="GO:0016567">
    <property type="term" value="P:protein ubiquitination"/>
    <property type="evidence" value="ECO:0007669"/>
    <property type="project" value="UniProtKB-UniPathway"/>
</dbReference>
<dbReference type="PANTHER" id="PTHR22851:SF0">
    <property type="entry name" value="DDB1- AND CUL4-ASSOCIATED FACTOR 13"/>
    <property type="match status" value="1"/>
</dbReference>
<organism evidence="12 13">
    <name type="scientific">Pseudomicrostroma glucosiphilum</name>
    <dbReference type="NCBI Taxonomy" id="1684307"/>
    <lineage>
        <taxon>Eukaryota</taxon>
        <taxon>Fungi</taxon>
        <taxon>Dikarya</taxon>
        <taxon>Basidiomycota</taxon>
        <taxon>Ustilaginomycotina</taxon>
        <taxon>Exobasidiomycetes</taxon>
        <taxon>Microstromatales</taxon>
        <taxon>Microstromatales incertae sedis</taxon>
        <taxon>Pseudomicrostroma</taxon>
    </lineage>
</organism>
<dbReference type="PANTHER" id="PTHR22851">
    <property type="entry name" value="U3 SMALL NUCLEOLAR RNA U3 SNORNA ASSOCIATED PROTEIN"/>
    <property type="match status" value="1"/>
</dbReference>
<dbReference type="PRINTS" id="PR00320">
    <property type="entry name" value="GPROTEINBRPT"/>
</dbReference>
<dbReference type="Pfam" id="PF00400">
    <property type="entry name" value="WD40"/>
    <property type="match status" value="4"/>
</dbReference>
<evidence type="ECO:0000256" key="1">
    <source>
        <dbReference type="ARBA" id="ARBA00004604"/>
    </source>
</evidence>
<dbReference type="GeneID" id="37011408"/>
<dbReference type="EMBL" id="KZ819327">
    <property type="protein sequence ID" value="PWN20813.1"/>
    <property type="molecule type" value="Genomic_DNA"/>
</dbReference>
<dbReference type="InterPro" id="IPR051733">
    <property type="entry name" value="WD_repeat_DCAF13/WDSOF1"/>
</dbReference>
<feature type="repeat" description="WD" evidence="9">
    <location>
        <begin position="327"/>
        <end position="368"/>
    </location>
</feature>
<dbReference type="PROSITE" id="PS50294">
    <property type="entry name" value="WD_REPEATS_REGION"/>
    <property type="match status" value="2"/>
</dbReference>
<dbReference type="SUPFAM" id="SSF50978">
    <property type="entry name" value="WD40 repeat-like"/>
    <property type="match status" value="1"/>
</dbReference>
<evidence type="ECO:0000259" key="11">
    <source>
        <dbReference type="Pfam" id="PF04158"/>
    </source>
</evidence>